<dbReference type="RefSeq" id="WP_284329173.1">
    <property type="nucleotide sequence ID" value="NZ_BSUN01000001.1"/>
</dbReference>
<reference evidence="5" key="1">
    <citation type="journal article" date="2019" name="Int. J. Syst. Evol. Microbiol.">
        <title>The Global Catalogue of Microorganisms (GCM) 10K type strain sequencing project: providing services to taxonomists for standard genome sequencing and annotation.</title>
        <authorList>
            <consortium name="The Broad Institute Genomics Platform"/>
            <consortium name="The Broad Institute Genome Sequencing Center for Infectious Disease"/>
            <person name="Wu L."/>
            <person name="Ma J."/>
        </authorList>
    </citation>
    <scope>NUCLEOTIDE SEQUENCE [LARGE SCALE GENOMIC DNA]</scope>
    <source>
        <strain evidence="5">NBRC 112299</strain>
    </source>
</reference>
<proteinExistence type="predicted"/>
<protein>
    <recommendedName>
        <fullName evidence="3">Chitin-binding type-3 domain-containing protein</fullName>
    </recommendedName>
</protein>
<dbReference type="Proteomes" id="UP001157125">
    <property type="component" value="Unassembled WGS sequence"/>
</dbReference>
<name>A0ABQ6II40_9MICO</name>
<feature type="region of interest" description="Disordered" evidence="2">
    <location>
        <begin position="15"/>
        <end position="46"/>
    </location>
</feature>
<dbReference type="CDD" id="cd12215">
    <property type="entry name" value="ChiC_BD"/>
    <property type="match status" value="1"/>
</dbReference>
<dbReference type="InterPro" id="IPR003610">
    <property type="entry name" value="CBM5/12"/>
</dbReference>
<evidence type="ECO:0000256" key="1">
    <source>
        <dbReference type="ARBA" id="ARBA00022801"/>
    </source>
</evidence>
<evidence type="ECO:0000313" key="4">
    <source>
        <dbReference type="EMBL" id="GMA37568.1"/>
    </source>
</evidence>
<keyword evidence="5" id="KW-1185">Reference proteome</keyword>
<dbReference type="Pfam" id="PF02839">
    <property type="entry name" value="CBM_5_12"/>
    <property type="match status" value="1"/>
</dbReference>
<sequence>MWHKQVYEARYWTSGVAPGSTPSGGDDPWTLIGPVLPGDTPAPLPTLPAGTYPEWDAEETYNAGDRVLFDLVPYEAKWWSQGTEPGTNVAGGSPWVLVIPVQ</sequence>
<feature type="domain" description="Chitin-binding type-3" evidence="3">
    <location>
        <begin position="52"/>
        <end position="98"/>
    </location>
</feature>
<accession>A0ABQ6II40</accession>
<gene>
    <name evidence="4" type="ORF">GCM10025876_37720</name>
</gene>
<keyword evidence="1" id="KW-0378">Hydrolase</keyword>
<organism evidence="4 5">
    <name type="scientific">Demequina litorisediminis</name>
    <dbReference type="NCBI Taxonomy" id="1849022"/>
    <lineage>
        <taxon>Bacteria</taxon>
        <taxon>Bacillati</taxon>
        <taxon>Actinomycetota</taxon>
        <taxon>Actinomycetes</taxon>
        <taxon>Micrococcales</taxon>
        <taxon>Demequinaceae</taxon>
        <taxon>Demequina</taxon>
    </lineage>
</organism>
<dbReference type="SMART" id="SM00495">
    <property type="entry name" value="ChtBD3"/>
    <property type="match status" value="1"/>
</dbReference>
<evidence type="ECO:0000259" key="3">
    <source>
        <dbReference type="SMART" id="SM00495"/>
    </source>
</evidence>
<dbReference type="InterPro" id="IPR036573">
    <property type="entry name" value="CBM_sf_5/12"/>
</dbReference>
<evidence type="ECO:0000313" key="5">
    <source>
        <dbReference type="Proteomes" id="UP001157125"/>
    </source>
</evidence>
<dbReference type="Gene3D" id="2.10.10.20">
    <property type="entry name" value="Carbohydrate-binding module superfamily 5/12"/>
    <property type="match status" value="2"/>
</dbReference>
<comment type="caution">
    <text evidence="4">The sequence shown here is derived from an EMBL/GenBank/DDBJ whole genome shotgun (WGS) entry which is preliminary data.</text>
</comment>
<dbReference type="SUPFAM" id="SSF51055">
    <property type="entry name" value="Carbohydrate binding domain"/>
    <property type="match status" value="2"/>
</dbReference>
<dbReference type="EMBL" id="BSUN01000001">
    <property type="protein sequence ID" value="GMA37568.1"/>
    <property type="molecule type" value="Genomic_DNA"/>
</dbReference>
<evidence type="ECO:0000256" key="2">
    <source>
        <dbReference type="SAM" id="MobiDB-lite"/>
    </source>
</evidence>